<proteinExistence type="inferred from homology"/>
<accession>A0AAF0E9F3</accession>
<evidence type="ECO:0000256" key="9">
    <source>
        <dbReference type="ARBA" id="ARBA00035662"/>
    </source>
</evidence>
<dbReference type="NCBIfam" id="TIGR01469">
    <property type="entry name" value="cobA_cysG_Cterm"/>
    <property type="match status" value="1"/>
</dbReference>
<evidence type="ECO:0000256" key="6">
    <source>
        <dbReference type="ARBA" id="ARBA00023002"/>
    </source>
</evidence>
<feature type="domain" description="Tetrapyrrole methylase" evidence="11">
    <location>
        <begin position="311"/>
        <end position="528"/>
    </location>
</feature>
<feature type="domain" description="Siroheme synthase central" evidence="13">
    <location>
        <begin position="159"/>
        <end position="183"/>
    </location>
</feature>
<dbReference type="InterPro" id="IPR014777">
    <property type="entry name" value="4pyrrole_Mease_sub1"/>
</dbReference>
<keyword evidence="15" id="KW-1185">Reference proteome</keyword>
<evidence type="ECO:0000313" key="14">
    <source>
        <dbReference type="EMBL" id="WFD19141.1"/>
    </source>
</evidence>
<dbReference type="Gene3D" id="3.30.950.10">
    <property type="entry name" value="Methyltransferase, Cobalt-precorrin-4 Transmethylase, Domain 2"/>
    <property type="match status" value="1"/>
</dbReference>
<evidence type="ECO:0000313" key="15">
    <source>
        <dbReference type="Proteomes" id="UP001220961"/>
    </source>
</evidence>
<evidence type="ECO:0000256" key="5">
    <source>
        <dbReference type="ARBA" id="ARBA00022691"/>
    </source>
</evidence>
<dbReference type="EC" id="1.3.1.76" evidence="1"/>
<organism evidence="14 15">
    <name type="scientific">Malassezia caprae</name>
    <dbReference type="NCBI Taxonomy" id="1381934"/>
    <lineage>
        <taxon>Eukaryota</taxon>
        <taxon>Fungi</taxon>
        <taxon>Dikarya</taxon>
        <taxon>Basidiomycota</taxon>
        <taxon>Ustilaginomycotina</taxon>
        <taxon>Malasseziomycetes</taxon>
        <taxon>Malasseziales</taxon>
        <taxon>Malasseziaceae</taxon>
        <taxon>Malassezia</taxon>
    </lineage>
</organism>
<dbReference type="PANTHER" id="PTHR45790">
    <property type="entry name" value="SIROHEME SYNTHASE-RELATED"/>
    <property type="match status" value="1"/>
</dbReference>
<reference evidence="14" key="1">
    <citation type="submission" date="2023-03" db="EMBL/GenBank/DDBJ databases">
        <title>Mating type loci evolution in Malassezia.</title>
        <authorList>
            <person name="Coelho M.A."/>
        </authorList>
    </citation>
    <scope>NUCLEOTIDE SEQUENCE</scope>
    <source>
        <strain evidence="14">CBS 10434</strain>
    </source>
</reference>
<keyword evidence="7" id="KW-0520">NAD</keyword>
<evidence type="ECO:0000259" key="13">
    <source>
        <dbReference type="Pfam" id="PF14824"/>
    </source>
</evidence>
<evidence type="ECO:0000256" key="3">
    <source>
        <dbReference type="ARBA" id="ARBA00022603"/>
    </source>
</evidence>
<evidence type="ECO:0000259" key="12">
    <source>
        <dbReference type="Pfam" id="PF14823"/>
    </source>
</evidence>
<dbReference type="EMBL" id="CP119910">
    <property type="protein sequence ID" value="WFD19141.1"/>
    <property type="molecule type" value="Genomic_DNA"/>
</dbReference>
<protein>
    <recommendedName>
        <fullName evidence="1">precorrin-2 dehydrogenase</fullName>
        <ecNumber evidence="1">1.3.1.76</ecNumber>
    </recommendedName>
</protein>
<sequence>MSDGPASLLLAHKPHGRILLVIGEGKLALQRARTAVGAGMRAVLAWHTPLDAPEPHIESVTVEHDTLFPASEQQGACADAWERLIDDIDTTEKNLFAVCVTDTLATVVPEAHARRQRCEVLARACRARRLPLNVTDVPDLCDYAFPATHSFPGAHDSSSLQIAVTTNGKGCRLAGRIRRHIVSSLPASVGVAVDRIGDMRERAKSAACHVLDAGTHEDEPSLGDTLGYQASTEHTSAPDACALQRRRMHWIAQISEYWPLDKLAALTPSDIKALLETDMSLSSDAESDAGERAAKRSRHELAVVPQSKGRVFLLGSGPGHPGLLTVAARDILTSPTTDLILSDKLVPTAVLALIPPTTPLVIAKKFPGNAEGAQSELIAQALEAAQQGKTVVRLKQGDPYVYGRGGEELVACQNAGIECTVVPGISSAMAGPLMVGIPVTQRGAAETFVMCTGVGRGGKRVRLPGYERSRTMVVLMGVARLAAVVDTLLAAESEGRDGPAFPPYTPMAIIERASSEDQRMIATTIERIVDVMEHRVADGQRPPGMLVVGWAVLSLTGPVAGARVLDDEAHCAAEHADASEAAQALAACDRKRIDAWLGAPGFRIVEGLPSGFERFPGASALRADDATSAPRSATGWAAPRYGPAPAAPDAPP</sequence>
<keyword evidence="3 14" id="KW-0489">Methyltransferase</keyword>
<dbReference type="Gene3D" id="3.40.1010.10">
    <property type="entry name" value="Cobalt-precorrin-4 Transmethylase, Domain 1"/>
    <property type="match status" value="1"/>
</dbReference>
<name>A0AAF0E9F3_9BASI</name>
<dbReference type="AlphaFoldDB" id="A0AAF0E9F3"/>
<dbReference type="InterPro" id="IPR006366">
    <property type="entry name" value="CobA/CysG_C"/>
</dbReference>
<dbReference type="Pfam" id="PF00590">
    <property type="entry name" value="TP_methylase"/>
    <property type="match status" value="1"/>
</dbReference>
<dbReference type="SUPFAM" id="SSF53790">
    <property type="entry name" value="Tetrapyrrole methylase"/>
    <property type="match status" value="1"/>
</dbReference>
<evidence type="ECO:0000256" key="4">
    <source>
        <dbReference type="ARBA" id="ARBA00022679"/>
    </source>
</evidence>
<dbReference type="InterPro" id="IPR000878">
    <property type="entry name" value="4pyrrol_Mease"/>
</dbReference>
<keyword evidence="2" id="KW-0488">Methylation</keyword>
<dbReference type="InterPro" id="IPR028281">
    <property type="entry name" value="Sirohaem_synthase_central"/>
</dbReference>
<dbReference type="GO" id="GO:0043115">
    <property type="term" value="F:precorrin-2 dehydrogenase activity"/>
    <property type="evidence" value="ECO:0007669"/>
    <property type="project" value="UniProtKB-EC"/>
</dbReference>
<dbReference type="InterPro" id="IPR035996">
    <property type="entry name" value="4pyrrol_Methylase_sf"/>
</dbReference>
<gene>
    <name evidence="14" type="primary">MET1</name>
    <name evidence="14" type="ORF">MCAP1_001364</name>
</gene>
<dbReference type="InterPro" id="IPR014776">
    <property type="entry name" value="4pyrrole_Mease_sub2"/>
</dbReference>
<evidence type="ECO:0000259" key="11">
    <source>
        <dbReference type="Pfam" id="PF00590"/>
    </source>
</evidence>
<dbReference type="PANTHER" id="PTHR45790:SF6">
    <property type="entry name" value="UROPORPHYRINOGEN-III C-METHYLTRANSFERASE"/>
    <property type="match status" value="1"/>
</dbReference>
<feature type="region of interest" description="Disordered" evidence="10">
    <location>
        <begin position="622"/>
        <end position="652"/>
    </location>
</feature>
<dbReference type="GO" id="GO:0032259">
    <property type="term" value="P:methylation"/>
    <property type="evidence" value="ECO:0007669"/>
    <property type="project" value="UniProtKB-KW"/>
</dbReference>
<keyword evidence="8" id="KW-0627">Porphyrin biosynthesis</keyword>
<dbReference type="Gene3D" id="3.40.50.720">
    <property type="entry name" value="NAD(P)-binding Rossmann-like Domain"/>
    <property type="match status" value="1"/>
</dbReference>
<dbReference type="GO" id="GO:0019354">
    <property type="term" value="P:siroheme biosynthetic process"/>
    <property type="evidence" value="ECO:0007669"/>
    <property type="project" value="InterPro"/>
</dbReference>
<dbReference type="FunFam" id="3.40.1010.10:FF:000006">
    <property type="entry name" value="Siroheme synthase, putative"/>
    <property type="match status" value="1"/>
</dbReference>
<evidence type="ECO:0000256" key="7">
    <source>
        <dbReference type="ARBA" id="ARBA00023027"/>
    </source>
</evidence>
<evidence type="ECO:0000256" key="2">
    <source>
        <dbReference type="ARBA" id="ARBA00022481"/>
    </source>
</evidence>
<dbReference type="Proteomes" id="UP001220961">
    <property type="component" value="Chromosome 3"/>
</dbReference>
<dbReference type="InterPro" id="IPR050161">
    <property type="entry name" value="Siro_Cobalamin_biosynth"/>
</dbReference>
<keyword evidence="6" id="KW-0560">Oxidoreductase</keyword>
<dbReference type="SUPFAM" id="SSF75615">
    <property type="entry name" value="Siroheme synthase middle domains-like"/>
    <property type="match status" value="1"/>
</dbReference>
<dbReference type="Pfam" id="PF13241">
    <property type="entry name" value="NAD_binding_7"/>
    <property type="match status" value="1"/>
</dbReference>
<evidence type="ECO:0000256" key="8">
    <source>
        <dbReference type="ARBA" id="ARBA00023244"/>
    </source>
</evidence>
<dbReference type="Pfam" id="PF14823">
    <property type="entry name" value="Sirohm_synth_C"/>
    <property type="match status" value="1"/>
</dbReference>
<keyword evidence="5" id="KW-0949">S-adenosyl-L-methionine</keyword>
<dbReference type="CDD" id="cd11642">
    <property type="entry name" value="SUMT"/>
    <property type="match status" value="1"/>
</dbReference>
<keyword evidence="4 14" id="KW-0808">Transferase</keyword>
<dbReference type="InterPro" id="IPR028162">
    <property type="entry name" value="Met8_C"/>
</dbReference>
<evidence type="ECO:0000256" key="10">
    <source>
        <dbReference type="SAM" id="MobiDB-lite"/>
    </source>
</evidence>
<dbReference type="GO" id="GO:0004851">
    <property type="term" value="F:uroporphyrin-III C-methyltransferase activity"/>
    <property type="evidence" value="ECO:0007669"/>
    <property type="project" value="TreeGrafter"/>
</dbReference>
<feature type="domain" description="Siroheme biosynthesis protein Met8 C-terminal" evidence="12">
    <location>
        <begin position="237"/>
        <end position="276"/>
    </location>
</feature>
<evidence type="ECO:0000256" key="1">
    <source>
        <dbReference type="ARBA" id="ARBA00012400"/>
    </source>
</evidence>
<comment type="similarity">
    <text evidence="9">In the N-terminal section; belongs to the precorrin methyltransferase family.</text>
</comment>
<dbReference type="Pfam" id="PF14824">
    <property type="entry name" value="Sirohm_synth_M"/>
    <property type="match status" value="1"/>
</dbReference>